<evidence type="ECO:0000256" key="1">
    <source>
        <dbReference type="SAM" id="MobiDB-lite"/>
    </source>
</evidence>
<comment type="caution">
    <text evidence="2">The sequence shown here is derived from an EMBL/GenBank/DDBJ whole genome shotgun (WGS) entry which is preliminary data.</text>
</comment>
<dbReference type="AlphaFoldDB" id="A0AAE0YAZ5"/>
<evidence type="ECO:0000313" key="2">
    <source>
        <dbReference type="EMBL" id="KAK3739318.1"/>
    </source>
</evidence>
<feature type="compositionally biased region" description="Low complexity" evidence="1">
    <location>
        <begin position="1"/>
        <end position="22"/>
    </location>
</feature>
<feature type="region of interest" description="Disordered" evidence="1">
    <location>
        <begin position="1"/>
        <end position="31"/>
    </location>
</feature>
<proteinExistence type="predicted"/>
<reference evidence="2" key="1">
    <citation type="journal article" date="2023" name="G3 (Bethesda)">
        <title>A reference genome for the long-term kleptoplast-retaining sea slug Elysia crispata morphotype clarki.</title>
        <authorList>
            <person name="Eastman K.E."/>
            <person name="Pendleton A.L."/>
            <person name="Shaikh M.A."/>
            <person name="Suttiyut T."/>
            <person name="Ogas R."/>
            <person name="Tomko P."/>
            <person name="Gavelis G."/>
            <person name="Widhalm J.R."/>
            <person name="Wisecaver J.H."/>
        </authorList>
    </citation>
    <scope>NUCLEOTIDE SEQUENCE</scope>
    <source>
        <strain evidence="2">ECLA1</strain>
    </source>
</reference>
<gene>
    <name evidence="2" type="ORF">RRG08_041639</name>
</gene>
<protein>
    <submittedName>
        <fullName evidence="2">Uncharacterized protein</fullName>
    </submittedName>
</protein>
<organism evidence="2 3">
    <name type="scientific">Elysia crispata</name>
    <name type="common">lettuce slug</name>
    <dbReference type="NCBI Taxonomy" id="231223"/>
    <lineage>
        <taxon>Eukaryota</taxon>
        <taxon>Metazoa</taxon>
        <taxon>Spiralia</taxon>
        <taxon>Lophotrochozoa</taxon>
        <taxon>Mollusca</taxon>
        <taxon>Gastropoda</taxon>
        <taxon>Heterobranchia</taxon>
        <taxon>Euthyneura</taxon>
        <taxon>Panpulmonata</taxon>
        <taxon>Sacoglossa</taxon>
        <taxon>Placobranchoidea</taxon>
        <taxon>Plakobranchidae</taxon>
        <taxon>Elysia</taxon>
    </lineage>
</organism>
<keyword evidence="3" id="KW-1185">Reference proteome</keyword>
<accession>A0AAE0YAZ5</accession>
<dbReference type="EMBL" id="JAWDGP010006539">
    <property type="protein sequence ID" value="KAK3739318.1"/>
    <property type="molecule type" value="Genomic_DNA"/>
</dbReference>
<evidence type="ECO:0000313" key="3">
    <source>
        <dbReference type="Proteomes" id="UP001283361"/>
    </source>
</evidence>
<sequence>MDSSNPSFPKSVSSSKEPPSSKTINTSSCSGEFSGNHNHLKDILKNCPLTNLVGESSFGDLDFDIRRRPHCSNLKRSASHCIKRNKTASTYLDRKSPSMRTKLFYMARKKSRELVEQAKQHEAKVAVQIKEKMVENQNRLSDREIEQMTKEDEIKDKVKEVGV</sequence>
<name>A0AAE0YAZ5_9GAST</name>
<dbReference type="Proteomes" id="UP001283361">
    <property type="component" value="Unassembled WGS sequence"/>
</dbReference>